<dbReference type="HAMAP" id="MF_01151">
    <property type="entry name" value="GrpE"/>
    <property type="match status" value="1"/>
</dbReference>
<evidence type="ECO:0000256" key="5">
    <source>
        <dbReference type="RuleBase" id="RU004478"/>
    </source>
</evidence>
<evidence type="ECO:0000313" key="7">
    <source>
        <dbReference type="EMBL" id="KAK9792512.1"/>
    </source>
</evidence>
<keyword evidence="3 4" id="KW-0143">Chaperone</keyword>
<dbReference type="AlphaFoldDB" id="A0AAW1NU20"/>
<evidence type="ECO:0000256" key="6">
    <source>
        <dbReference type="SAM" id="MobiDB-lite"/>
    </source>
</evidence>
<dbReference type="PANTHER" id="PTHR21237:SF23">
    <property type="entry name" value="GRPE PROTEIN HOMOLOG, MITOCHONDRIAL"/>
    <property type="match status" value="1"/>
</dbReference>
<reference evidence="7 8" key="1">
    <citation type="journal article" date="2024" name="Nat. Commun.">
        <title>Phylogenomics reveals the evolutionary origins of lichenization in chlorophyte algae.</title>
        <authorList>
            <person name="Puginier C."/>
            <person name="Libourel C."/>
            <person name="Otte J."/>
            <person name="Skaloud P."/>
            <person name="Haon M."/>
            <person name="Grisel S."/>
            <person name="Petersen M."/>
            <person name="Berrin J.G."/>
            <person name="Delaux P.M."/>
            <person name="Dal Grande F."/>
            <person name="Keller J."/>
        </authorList>
    </citation>
    <scope>NUCLEOTIDE SEQUENCE [LARGE SCALE GENOMIC DNA]</scope>
    <source>
        <strain evidence="7 8">SAG 2036</strain>
    </source>
</reference>
<keyword evidence="4" id="KW-0496">Mitochondrion</keyword>
<protein>
    <recommendedName>
        <fullName evidence="4">GrpE protein homolog</fullName>
    </recommendedName>
</protein>
<dbReference type="GO" id="GO:0051087">
    <property type="term" value="F:protein-folding chaperone binding"/>
    <property type="evidence" value="ECO:0007669"/>
    <property type="project" value="InterPro"/>
</dbReference>
<dbReference type="EMBL" id="JALJOQ010000162">
    <property type="protein sequence ID" value="KAK9792512.1"/>
    <property type="molecule type" value="Genomic_DNA"/>
</dbReference>
<dbReference type="FunFam" id="2.30.22.10:FF:000002">
    <property type="entry name" value="GrpE protein homolog"/>
    <property type="match status" value="1"/>
</dbReference>
<comment type="subcellular location">
    <subcellularLocation>
        <location evidence="1 4">Mitochondrion matrix</location>
    </subcellularLocation>
</comment>
<organism evidence="7 8">
    <name type="scientific">Symbiochloris irregularis</name>
    <dbReference type="NCBI Taxonomy" id="706552"/>
    <lineage>
        <taxon>Eukaryota</taxon>
        <taxon>Viridiplantae</taxon>
        <taxon>Chlorophyta</taxon>
        <taxon>core chlorophytes</taxon>
        <taxon>Trebouxiophyceae</taxon>
        <taxon>Trebouxiales</taxon>
        <taxon>Trebouxiaceae</taxon>
        <taxon>Symbiochloris</taxon>
    </lineage>
</organism>
<dbReference type="GO" id="GO:0001405">
    <property type="term" value="C:PAM complex, Tim23 associated import motor"/>
    <property type="evidence" value="ECO:0007669"/>
    <property type="project" value="TreeGrafter"/>
</dbReference>
<dbReference type="GO" id="GO:0000774">
    <property type="term" value="F:adenyl-nucleotide exchange factor activity"/>
    <property type="evidence" value="ECO:0007669"/>
    <property type="project" value="InterPro"/>
</dbReference>
<dbReference type="InterPro" id="IPR000740">
    <property type="entry name" value="GrpE"/>
</dbReference>
<dbReference type="Gene3D" id="2.30.22.10">
    <property type="entry name" value="Head domain of nucleotide exchange factor GrpE"/>
    <property type="match status" value="1"/>
</dbReference>
<evidence type="ECO:0000256" key="2">
    <source>
        <dbReference type="ARBA" id="ARBA00009054"/>
    </source>
</evidence>
<evidence type="ECO:0000256" key="1">
    <source>
        <dbReference type="ARBA" id="ARBA00004305"/>
    </source>
</evidence>
<dbReference type="PANTHER" id="PTHR21237">
    <property type="entry name" value="GRPE PROTEIN"/>
    <property type="match status" value="1"/>
</dbReference>
<comment type="similarity">
    <text evidence="2 5">Belongs to the GrpE family.</text>
</comment>
<dbReference type="Pfam" id="PF01025">
    <property type="entry name" value="GrpE"/>
    <property type="match status" value="1"/>
</dbReference>
<gene>
    <name evidence="7" type="ORF">WJX73_009026</name>
</gene>
<evidence type="ECO:0000256" key="4">
    <source>
        <dbReference type="RuleBase" id="RU000640"/>
    </source>
</evidence>
<evidence type="ECO:0000313" key="8">
    <source>
        <dbReference type="Proteomes" id="UP001465755"/>
    </source>
</evidence>
<dbReference type="PROSITE" id="PS01071">
    <property type="entry name" value="GRPE"/>
    <property type="match status" value="1"/>
</dbReference>
<dbReference type="SUPFAM" id="SSF58014">
    <property type="entry name" value="Coiled-coil domain of nucleotide exchange factor GrpE"/>
    <property type="match status" value="1"/>
</dbReference>
<dbReference type="InterPro" id="IPR009012">
    <property type="entry name" value="GrpE_head"/>
</dbReference>
<dbReference type="SUPFAM" id="SSF51064">
    <property type="entry name" value="Head domain of nucleotide exchange factor GrpE"/>
    <property type="match status" value="1"/>
</dbReference>
<dbReference type="GO" id="GO:0030150">
    <property type="term" value="P:protein import into mitochondrial matrix"/>
    <property type="evidence" value="ECO:0007669"/>
    <property type="project" value="TreeGrafter"/>
</dbReference>
<dbReference type="GO" id="GO:0006457">
    <property type="term" value="P:protein folding"/>
    <property type="evidence" value="ECO:0007669"/>
    <property type="project" value="InterPro"/>
</dbReference>
<dbReference type="CDD" id="cd00446">
    <property type="entry name" value="GrpE"/>
    <property type="match status" value="1"/>
</dbReference>
<dbReference type="Proteomes" id="UP001465755">
    <property type="component" value="Unassembled WGS sequence"/>
</dbReference>
<name>A0AAW1NU20_9CHLO</name>
<comment type="caution">
    <text evidence="7">The sequence shown here is derived from an EMBL/GenBank/DDBJ whole genome shotgun (WGS) entry which is preliminary data.</text>
</comment>
<dbReference type="GO" id="GO:0042803">
    <property type="term" value="F:protein homodimerization activity"/>
    <property type="evidence" value="ECO:0007669"/>
    <property type="project" value="InterPro"/>
</dbReference>
<comment type="function">
    <text evidence="4">Essential component of the PAM complex, a complex required for the translocation of transit peptide-containing proteins from the inner membrane into the mitochondrial matrix in an ATP-dependent manner.</text>
</comment>
<accession>A0AAW1NU20</accession>
<proteinExistence type="inferred from homology"/>
<dbReference type="InterPro" id="IPR013805">
    <property type="entry name" value="GrpE_CC"/>
</dbReference>
<feature type="compositionally biased region" description="Low complexity" evidence="6">
    <location>
        <begin position="78"/>
        <end position="101"/>
    </location>
</feature>
<dbReference type="GO" id="GO:0051082">
    <property type="term" value="F:unfolded protein binding"/>
    <property type="evidence" value="ECO:0007669"/>
    <property type="project" value="TreeGrafter"/>
</dbReference>
<keyword evidence="8" id="KW-1185">Reference proteome</keyword>
<dbReference type="PRINTS" id="PR00773">
    <property type="entry name" value="GRPEPROTEIN"/>
</dbReference>
<evidence type="ECO:0000256" key="3">
    <source>
        <dbReference type="ARBA" id="ARBA00023186"/>
    </source>
</evidence>
<dbReference type="Gene3D" id="3.90.20.20">
    <property type="match status" value="1"/>
</dbReference>
<feature type="region of interest" description="Disordered" evidence="6">
    <location>
        <begin position="51"/>
        <end position="102"/>
    </location>
</feature>
<sequence length="284" mass="30472">MLASRIRQVARGTGFHTSSLRTGLSLLQNSSAKFQLSNYSYPAAGRRASFASKPTGEAEPVVGSAADEEAAANRHAPHAGTSATTAHAHAAAEASSAAEAPNQKVAQLQEQLTQRDAMLLEKDGQIEEVTERSLRALADLENLRERSARQAETTRKFAVQGFAKSLLEVADNLERALSVSGVEQQQTSADTALTQLESLRGGLNLTQKILRQVFEQHGLSRFEALGENFDPNLHSALFEIPDPSKPAGTIATVTKAGYKLHDRVLRPAEVGVVRTHDAAAQNES</sequence>